<reference evidence="1" key="1">
    <citation type="journal article" date="2015" name="Nature">
        <title>Complex archaea that bridge the gap between prokaryotes and eukaryotes.</title>
        <authorList>
            <person name="Spang A."/>
            <person name="Saw J.H."/>
            <person name="Jorgensen S.L."/>
            <person name="Zaremba-Niedzwiedzka K."/>
            <person name="Martijn J."/>
            <person name="Lind A.E."/>
            <person name="van Eijk R."/>
            <person name="Schleper C."/>
            <person name="Guy L."/>
            <person name="Ettema T.J."/>
        </authorList>
    </citation>
    <scope>NUCLEOTIDE SEQUENCE</scope>
</reference>
<evidence type="ECO:0000313" key="1">
    <source>
        <dbReference type="EMBL" id="KKK98033.1"/>
    </source>
</evidence>
<gene>
    <name evidence="1" type="ORF">LCGC14_2646820</name>
</gene>
<organism evidence="1">
    <name type="scientific">marine sediment metagenome</name>
    <dbReference type="NCBI Taxonomy" id="412755"/>
    <lineage>
        <taxon>unclassified sequences</taxon>
        <taxon>metagenomes</taxon>
        <taxon>ecological metagenomes</taxon>
    </lineage>
</organism>
<dbReference type="EMBL" id="LAZR01045789">
    <property type="protein sequence ID" value="KKK98033.1"/>
    <property type="molecule type" value="Genomic_DNA"/>
</dbReference>
<feature type="non-terminal residue" evidence="1">
    <location>
        <position position="32"/>
    </location>
</feature>
<sequence>MIIVTGLPCSGTGTLVSALKQGGLFVERWSEI</sequence>
<proteinExistence type="predicted"/>
<comment type="caution">
    <text evidence="1">The sequence shown here is derived from an EMBL/GenBank/DDBJ whole genome shotgun (WGS) entry which is preliminary data.</text>
</comment>
<name>A0A0F8ZVZ9_9ZZZZ</name>
<accession>A0A0F8ZVZ9</accession>
<dbReference type="AlphaFoldDB" id="A0A0F8ZVZ9"/>
<protein>
    <submittedName>
        <fullName evidence="1">Uncharacterized protein</fullName>
    </submittedName>
</protein>